<dbReference type="SUPFAM" id="SSF55116">
    <property type="entry name" value="Formiminotransferase domain of formiminotransferase-cyclodeaminase"/>
    <property type="match status" value="2"/>
</dbReference>
<evidence type="ECO:0000256" key="12">
    <source>
        <dbReference type="ARBA" id="ARBA00022954"/>
    </source>
</evidence>
<keyword evidence="15" id="KW-0456">Lyase</keyword>
<dbReference type="GO" id="GO:0005814">
    <property type="term" value="C:centriole"/>
    <property type="evidence" value="ECO:0007669"/>
    <property type="project" value="UniProtKB-SubCell"/>
</dbReference>
<evidence type="ECO:0000256" key="9">
    <source>
        <dbReference type="ARBA" id="ARBA00022490"/>
    </source>
</evidence>
<dbReference type="SUPFAM" id="SSF101262">
    <property type="entry name" value="Methenyltetrahydrofolate cyclohydrolase-like"/>
    <property type="match status" value="1"/>
</dbReference>
<organism evidence="22">
    <name type="scientific">candidate division WOR-3 bacterium</name>
    <dbReference type="NCBI Taxonomy" id="2052148"/>
    <lineage>
        <taxon>Bacteria</taxon>
        <taxon>Bacteria division WOR-3</taxon>
    </lineage>
</organism>
<dbReference type="Gene3D" id="3.30.990.10">
    <property type="entry name" value="Formiminotransferase, N-terminal subdomain"/>
    <property type="match status" value="1"/>
</dbReference>
<dbReference type="InterPro" id="IPR022384">
    <property type="entry name" value="FormiminoTrfase_cat_dom_sf"/>
</dbReference>
<dbReference type="Gene3D" id="1.20.120.680">
    <property type="entry name" value="Formiminotetrahydrofolate cyclodeaminase monomer, up-and-down helical bundle"/>
    <property type="match status" value="1"/>
</dbReference>
<evidence type="ECO:0000256" key="10">
    <source>
        <dbReference type="ARBA" id="ARBA00022679"/>
    </source>
</evidence>
<dbReference type="InterPro" id="IPR037064">
    <property type="entry name" value="Formiminotransferase_N_sf"/>
</dbReference>
<dbReference type="InterPro" id="IPR051623">
    <property type="entry name" value="FTCD"/>
</dbReference>
<feature type="domain" description="Formiminotransferase N-terminal subdomain" evidence="21">
    <location>
        <begin position="3"/>
        <end position="180"/>
    </location>
</feature>
<evidence type="ECO:0000256" key="17">
    <source>
        <dbReference type="ARBA" id="ARBA00025506"/>
    </source>
</evidence>
<dbReference type="PANTHER" id="PTHR12234">
    <property type="entry name" value="FORMIMINOTRANSFERASE-CYCLODEAMINASE"/>
    <property type="match status" value="1"/>
</dbReference>
<dbReference type="GO" id="GO:0030409">
    <property type="term" value="F:glutamate formimidoyltransferase activity"/>
    <property type="evidence" value="ECO:0007669"/>
    <property type="project" value="UniProtKB-EC"/>
</dbReference>
<accession>A0A7V3ZXI4</accession>
<dbReference type="Pfam" id="PF02971">
    <property type="entry name" value="FTCD"/>
    <property type="match status" value="1"/>
</dbReference>
<keyword evidence="10 22" id="KW-0808">Transferase</keyword>
<evidence type="ECO:0000256" key="11">
    <source>
        <dbReference type="ARBA" id="ARBA00022808"/>
    </source>
</evidence>
<dbReference type="InterPro" id="IPR012886">
    <property type="entry name" value="Formiminotransferase_N"/>
</dbReference>
<comment type="pathway">
    <text evidence="3">Amino-acid degradation; L-histidine degradation into L-glutamate; L-glutamate from N-formimidoyl-L-glutamate (transferase route): step 1/1.</text>
</comment>
<keyword evidence="16" id="KW-0511">Multifunctional enzyme</keyword>
<dbReference type="UniPathway" id="UPA00379">
    <property type="reaction ID" value="UER00555"/>
</dbReference>
<evidence type="ECO:0000256" key="14">
    <source>
        <dbReference type="ARBA" id="ARBA00023212"/>
    </source>
</evidence>
<dbReference type="FunFam" id="3.30.990.10:FF:000001">
    <property type="entry name" value="Formimidoyltransferase cyclodeaminase"/>
    <property type="match status" value="1"/>
</dbReference>
<sequence length="552" mass="61487">MKRIIECVPNFSEGRDPTVINAIAKEIESVSGVKLLDIDQGYAANRTVFTFAGEPEAVKLAAMKAIKKATELIDMTKHKGEHPRIGACDVVPFVPISGVTMEECVQIAHEVGKWVAEELNVPVYMYEEAATKPERKSLPNIRKGEYEGLPEKLKDPEWYPDYGKPEFNPKSGAYVIGAREFLIAYNVNLNTKDKKLANKIAKRIRETGYTVKDENGETKQVPGLLQYVRAIGWYIDEYGIAQISINLTNYKKTPLWKVFETCVEEAQKEGLRVTGSEIVGLVPKEALLETGRYYLKKQGKNTGIPEKEIIHIAIKSLGLNDVARFEPEKKIIEYLLENPEELKLQRMSLVDFADELSTDSPAPGGGSVSALSGALSAALTSMVANLTHGKKGYEDVKDLMEEVSIEAQILKDTLLKIIDEDTQAFNKVMSAYSLPKKTEEEIKIREEAIERANQEATLVPLKVMELSEKLVEVAQKVAEKGNKNALSDAGCALIQARSACEGAYLNVTINLKNLKDETFKKEVHIKAEKILSRVRKAVEENLKKIEESLKAE</sequence>
<evidence type="ECO:0000256" key="8">
    <source>
        <dbReference type="ARBA" id="ARBA00017787"/>
    </source>
</evidence>
<dbReference type="InterPro" id="IPR013802">
    <property type="entry name" value="Formiminotransferase_C"/>
</dbReference>
<dbReference type="PANTHER" id="PTHR12234:SF0">
    <property type="entry name" value="FORMIMIDOYLTRANSFERASE-CYCLODEAMINASE"/>
    <property type="match status" value="1"/>
</dbReference>
<dbReference type="GO" id="GO:0030412">
    <property type="term" value="F:formimidoyltetrahydrofolate cyclodeaminase activity"/>
    <property type="evidence" value="ECO:0007669"/>
    <property type="project" value="UniProtKB-EC"/>
</dbReference>
<evidence type="ECO:0000256" key="13">
    <source>
        <dbReference type="ARBA" id="ARBA00023034"/>
    </source>
</evidence>
<keyword evidence="13" id="KW-0333">Golgi apparatus</keyword>
<evidence type="ECO:0000256" key="3">
    <source>
        <dbReference type="ARBA" id="ARBA00005082"/>
    </source>
</evidence>
<keyword evidence="9" id="KW-0963">Cytoplasm</keyword>
<dbReference type="SMART" id="SM01221">
    <property type="entry name" value="FTCD"/>
    <property type="match status" value="1"/>
</dbReference>
<protein>
    <recommendedName>
        <fullName evidence="8">Formimidoyltransferase-cyclodeaminase</fullName>
        <ecNumber evidence="6">2.1.2.5</ecNumber>
        <ecNumber evidence="7">4.3.1.4</ecNumber>
    </recommendedName>
    <alternativeName>
        <fullName evidence="19">Formiminotransferase-cyclodeaminase</fullName>
    </alternativeName>
</protein>
<evidence type="ECO:0000256" key="5">
    <source>
        <dbReference type="ARBA" id="ARBA00010825"/>
    </source>
</evidence>
<dbReference type="AlphaFoldDB" id="A0A7V3ZXI4"/>
<evidence type="ECO:0000256" key="2">
    <source>
        <dbReference type="ARBA" id="ARBA00004555"/>
    </source>
</evidence>
<reference evidence="22" key="1">
    <citation type="journal article" date="2020" name="mSystems">
        <title>Genome- and Community-Level Interaction Insights into Carbon Utilization and Element Cycling Functions of Hydrothermarchaeota in Hydrothermal Sediment.</title>
        <authorList>
            <person name="Zhou Z."/>
            <person name="Liu Y."/>
            <person name="Xu W."/>
            <person name="Pan J."/>
            <person name="Luo Z.H."/>
            <person name="Li M."/>
        </authorList>
    </citation>
    <scope>NUCLEOTIDE SEQUENCE [LARGE SCALE GENOMIC DNA]</scope>
    <source>
        <strain evidence="22">SpSt-69</strain>
    </source>
</reference>
<keyword evidence="11" id="KW-0369">Histidine metabolism</keyword>
<name>A0A7V3ZXI4_UNCW3</name>
<dbReference type="Pfam" id="PF07837">
    <property type="entry name" value="FTCD_N"/>
    <property type="match status" value="1"/>
</dbReference>
<dbReference type="GO" id="GO:0019557">
    <property type="term" value="P:L-histidine catabolic process to glutamate and formate"/>
    <property type="evidence" value="ECO:0007669"/>
    <property type="project" value="UniProtKB-UniPathway"/>
</dbReference>
<dbReference type="Pfam" id="PF04961">
    <property type="entry name" value="FTCD_C"/>
    <property type="match status" value="1"/>
</dbReference>
<dbReference type="InterPro" id="IPR037070">
    <property type="entry name" value="Formiminotransferase_C_sf"/>
</dbReference>
<dbReference type="EMBL" id="DTDJ01000028">
    <property type="protein sequence ID" value="HGL17497.1"/>
    <property type="molecule type" value="Genomic_DNA"/>
</dbReference>
<evidence type="ECO:0000256" key="19">
    <source>
        <dbReference type="ARBA" id="ARBA00030029"/>
    </source>
</evidence>
<dbReference type="NCBIfam" id="TIGR02024">
    <property type="entry name" value="FtcD"/>
    <property type="match status" value="1"/>
</dbReference>
<evidence type="ECO:0000256" key="4">
    <source>
        <dbReference type="ARBA" id="ARBA00008297"/>
    </source>
</evidence>
<keyword evidence="12" id="KW-0290">Folate-binding</keyword>
<evidence type="ECO:0000256" key="6">
    <source>
        <dbReference type="ARBA" id="ARBA00012252"/>
    </source>
</evidence>
<comment type="subcellular location">
    <subcellularLocation>
        <location evidence="1">Cytoplasm</location>
        <location evidence="1">Cytoskeleton</location>
        <location evidence="1">Microtubule organizing center</location>
        <location evidence="1">Centrosome</location>
        <location evidence="1">Centriole</location>
    </subcellularLocation>
    <subcellularLocation>
        <location evidence="2">Golgi apparatus</location>
    </subcellularLocation>
</comment>
<gene>
    <name evidence="22" type="primary">ftcD</name>
    <name evidence="22" type="ORF">ENU66_04115</name>
</gene>
<dbReference type="SMART" id="SM01222">
    <property type="entry name" value="FTCD_N"/>
    <property type="match status" value="1"/>
</dbReference>
<evidence type="ECO:0000256" key="7">
    <source>
        <dbReference type="ARBA" id="ARBA00012998"/>
    </source>
</evidence>
<evidence type="ECO:0000256" key="15">
    <source>
        <dbReference type="ARBA" id="ARBA00023239"/>
    </source>
</evidence>
<dbReference type="InterPro" id="IPR036178">
    <property type="entry name" value="Formintransfe-cycloase-like_sf"/>
</dbReference>
<keyword evidence="14" id="KW-0206">Cytoskeleton</keyword>
<dbReference type="EC" id="4.3.1.4" evidence="7"/>
<dbReference type="GO" id="GO:0005542">
    <property type="term" value="F:folic acid binding"/>
    <property type="evidence" value="ECO:0007669"/>
    <property type="project" value="UniProtKB-KW"/>
</dbReference>
<dbReference type="GO" id="GO:0019556">
    <property type="term" value="P:L-histidine catabolic process to glutamate and formamide"/>
    <property type="evidence" value="ECO:0007669"/>
    <property type="project" value="UniProtKB-UniPathway"/>
</dbReference>
<dbReference type="InterPro" id="IPR004227">
    <property type="entry name" value="Formiminotransferase_cat"/>
</dbReference>
<comment type="similarity">
    <text evidence="5">In the C-terminal section; belongs to the cyclodeaminase/cyclohydrolase family.</text>
</comment>
<dbReference type="Gene3D" id="3.30.70.670">
    <property type="entry name" value="Formiminotransferase, C-terminal subdomain"/>
    <property type="match status" value="1"/>
</dbReference>
<proteinExistence type="inferred from homology"/>
<evidence type="ECO:0000259" key="21">
    <source>
        <dbReference type="SMART" id="SM01222"/>
    </source>
</evidence>
<evidence type="ECO:0000313" key="22">
    <source>
        <dbReference type="EMBL" id="HGL17497.1"/>
    </source>
</evidence>
<comment type="similarity">
    <text evidence="4">In the N-terminal section; belongs to the formiminotransferase family.</text>
</comment>
<comment type="caution">
    <text evidence="22">The sequence shown here is derived from an EMBL/GenBank/DDBJ whole genome shotgun (WGS) entry which is preliminary data.</text>
</comment>
<dbReference type="InterPro" id="IPR007044">
    <property type="entry name" value="Cyclodeamin/CycHdrlase"/>
</dbReference>
<evidence type="ECO:0000259" key="20">
    <source>
        <dbReference type="SMART" id="SM01221"/>
    </source>
</evidence>
<feature type="domain" description="Formiminotransferase C-terminal subdomain" evidence="20">
    <location>
        <begin position="181"/>
        <end position="335"/>
    </location>
</feature>
<evidence type="ECO:0000256" key="16">
    <source>
        <dbReference type="ARBA" id="ARBA00023268"/>
    </source>
</evidence>
<comment type="function">
    <text evidence="17">Folate-dependent enzyme, that displays both transferase and deaminase activity. Serves to channel one-carbon units from formiminoglutamate to the folate pool.</text>
</comment>
<dbReference type="EC" id="2.1.2.5" evidence="6"/>
<evidence type="ECO:0000256" key="1">
    <source>
        <dbReference type="ARBA" id="ARBA00004114"/>
    </source>
</evidence>
<evidence type="ECO:0000256" key="18">
    <source>
        <dbReference type="ARBA" id="ARBA00025915"/>
    </source>
</evidence>
<comment type="subunit">
    <text evidence="18">Homooctamer, including four polyglutamate binding sites. The subunits are arranged as a tetramer of dimers, and form a planar ring-shaped structure.</text>
</comment>